<feature type="non-terminal residue" evidence="2">
    <location>
        <position position="181"/>
    </location>
</feature>
<evidence type="ECO:0000259" key="1">
    <source>
        <dbReference type="Pfam" id="PF13304"/>
    </source>
</evidence>
<name>A0A0C1KTD2_9BACT</name>
<dbReference type="GO" id="GO:0016887">
    <property type="term" value="F:ATP hydrolysis activity"/>
    <property type="evidence" value="ECO:0007669"/>
    <property type="project" value="InterPro"/>
</dbReference>
<dbReference type="SUPFAM" id="SSF52540">
    <property type="entry name" value="P-loop containing nucleoside triphosphate hydrolases"/>
    <property type="match status" value="1"/>
</dbReference>
<dbReference type="STRING" id="1349421.OI18_23205"/>
<evidence type="ECO:0000313" key="2">
    <source>
        <dbReference type="EMBL" id="KIC90676.1"/>
    </source>
</evidence>
<sequence>NLDALKNIKDEELNRVINDTELSNIQTRLTFNNGFEDLESIKFEDRPTITVTKKIIDESTGVEKIFTKSLSQLSLGQQQSILLAILLQSKSKYPLIIDQPEDNLDSEFIYKTIVSNLRRIKENRQVIIITHNPNIAVLGDAELIIPLKSTSIKSIITERGSIDKYETRRLCCDILEGGEQA</sequence>
<keyword evidence="3" id="KW-1185">Reference proteome</keyword>
<dbReference type="GO" id="GO:0005524">
    <property type="term" value="F:ATP binding"/>
    <property type="evidence" value="ECO:0007669"/>
    <property type="project" value="InterPro"/>
</dbReference>
<evidence type="ECO:0000313" key="3">
    <source>
        <dbReference type="Proteomes" id="UP000031408"/>
    </source>
</evidence>
<dbReference type="Gene3D" id="3.40.50.300">
    <property type="entry name" value="P-loop containing nucleotide triphosphate hydrolases"/>
    <property type="match status" value="1"/>
</dbReference>
<feature type="non-terminal residue" evidence="2">
    <location>
        <position position="1"/>
    </location>
</feature>
<feature type="domain" description="ATPase AAA-type core" evidence="1">
    <location>
        <begin position="70"/>
        <end position="135"/>
    </location>
</feature>
<dbReference type="Pfam" id="PF13304">
    <property type="entry name" value="AAA_21"/>
    <property type="match status" value="1"/>
</dbReference>
<proteinExistence type="predicted"/>
<gene>
    <name evidence="2" type="ORF">OI18_23205</name>
</gene>
<dbReference type="InterPro" id="IPR027417">
    <property type="entry name" value="P-loop_NTPase"/>
</dbReference>
<dbReference type="AlphaFoldDB" id="A0A0C1KTD2"/>
<protein>
    <submittedName>
        <fullName evidence="2">Histidinol phosphatase</fullName>
    </submittedName>
</protein>
<accession>A0A0C1KTD2</accession>
<dbReference type="RefSeq" id="WP_039144674.1">
    <property type="nucleotide sequence ID" value="NZ_JSVC01000047.1"/>
</dbReference>
<comment type="caution">
    <text evidence="2">The sequence shown here is derived from an EMBL/GenBank/DDBJ whole genome shotgun (WGS) entry which is preliminary data.</text>
</comment>
<dbReference type="EMBL" id="JSVC01000047">
    <property type="protein sequence ID" value="KIC90676.1"/>
    <property type="molecule type" value="Genomic_DNA"/>
</dbReference>
<reference evidence="2 3" key="1">
    <citation type="submission" date="2014-11" db="EMBL/GenBank/DDBJ databases">
        <title>Genome sequence of Flavihumibacter solisilvae 3-3.</title>
        <authorList>
            <person name="Zhou G."/>
            <person name="Li M."/>
            <person name="Wang G."/>
        </authorList>
    </citation>
    <scope>NUCLEOTIDE SEQUENCE [LARGE SCALE GENOMIC DNA]</scope>
    <source>
        <strain evidence="2 3">3-3</strain>
    </source>
</reference>
<dbReference type="OrthoDB" id="9791620at2"/>
<dbReference type="Proteomes" id="UP000031408">
    <property type="component" value="Unassembled WGS sequence"/>
</dbReference>
<organism evidence="2 3">
    <name type="scientific">Flavihumibacter solisilvae</name>
    <dbReference type="NCBI Taxonomy" id="1349421"/>
    <lineage>
        <taxon>Bacteria</taxon>
        <taxon>Pseudomonadati</taxon>
        <taxon>Bacteroidota</taxon>
        <taxon>Chitinophagia</taxon>
        <taxon>Chitinophagales</taxon>
        <taxon>Chitinophagaceae</taxon>
        <taxon>Flavihumibacter</taxon>
    </lineage>
</organism>
<dbReference type="InterPro" id="IPR003959">
    <property type="entry name" value="ATPase_AAA_core"/>
</dbReference>